<proteinExistence type="predicted"/>
<accession>A0ABS2TEP8</accession>
<evidence type="ECO:0000313" key="1">
    <source>
        <dbReference type="EMBL" id="MBM9433131.1"/>
    </source>
</evidence>
<protein>
    <submittedName>
        <fullName evidence="1">Uncharacterized protein</fullName>
    </submittedName>
</protein>
<evidence type="ECO:0000313" key="2">
    <source>
        <dbReference type="Proteomes" id="UP000705983"/>
    </source>
</evidence>
<reference evidence="2" key="1">
    <citation type="submission" date="2021-02" db="EMBL/GenBank/DDBJ databases">
        <title>Leucobacter sp. CX169.</title>
        <authorList>
            <person name="Cheng Y."/>
        </authorList>
    </citation>
    <scope>NUCLEOTIDE SEQUENCE [LARGE SCALE GENOMIC DNA]</scope>
    <source>
        <strain evidence="2">JY899</strain>
    </source>
</reference>
<dbReference type="EMBL" id="JAFFJS010000003">
    <property type="protein sequence ID" value="MBM9433131.1"/>
    <property type="molecule type" value="Genomic_DNA"/>
</dbReference>
<keyword evidence="2" id="KW-1185">Reference proteome</keyword>
<dbReference type="SUPFAM" id="SSF54506">
    <property type="entry name" value="Diaminopimelate epimerase-like"/>
    <property type="match status" value="1"/>
</dbReference>
<comment type="caution">
    <text evidence="1">The sequence shown here is derived from an EMBL/GenBank/DDBJ whole genome shotgun (WGS) entry which is preliminary data.</text>
</comment>
<dbReference type="RefSeq" id="WP_187996469.1">
    <property type="nucleotide sequence ID" value="NZ_JACEXG010000003.1"/>
</dbReference>
<sequence>MIIPVLEGLTLTKGTVGGSDAIIFPDLDATKDVAAEQVALLCDRRRGIGADALMRIVRTHNPSEWRLDVWDADGHRTEPGVLIWLAAHYLRVSGLVALDDGDSLAFGSSWVTRSGSAYATVLPGSGPSSSDGAEQGFDVAVTLDGVEGMKGGLTIGRESVVVAVEHEDEFRAATGSAKFDPVPAAQTVVLLHPDGDTTILDFDGVERPVTAVQVRAFARGRELYSHLTSARDAVVALHGWAGETATGIYHVDNHGYRIEVRMIGNECEMSGTAEIVAEFMLTGIAGEGR</sequence>
<name>A0ABS2TEP8_9ACTO</name>
<gene>
    <name evidence="1" type="ORF">JVW63_05400</name>
</gene>
<organism evidence="1 2">
    <name type="scientific">Flaviflexus equikiangi</name>
    <dbReference type="NCBI Taxonomy" id="2758573"/>
    <lineage>
        <taxon>Bacteria</taxon>
        <taxon>Bacillati</taxon>
        <taxon>Actinomycetota</taxon>
        <taxon>Actinomycetes</taxon>
        <taxon>Actinomycetales</taxon>
        <taxon>Actinomycetaceae</taxon>
        <taxon>Flaviflexus</taxon>
    </lineage>
</organism>
<dbReference type="Gene3D" id="3.10.310.10">
    <property type="entry name" value="Diaminopimelate Epimerase, Chain A, domain 1"/>
    <property type="match status" value="2"/>
</dbReference>
<dbReference type="Proteomes" id="UP000705983">
    <property type="component" value="Unassembled WGS sequence"/>
</dbReference>